<dbReference type="AlphaFoldDB" id="A0A6J4H1E8"/>
<dbReference type="EMBL" id="CADCTK010000018">
    <property type="protein sequence ID" value="CAA9210522.1"/>
    <property type="molecule type" value="Genomic_DNA"/>
</dbReference>
<protein>
    <submittedName>
        <fullName evidence="1">Uncharacterized protein</fullName>
    </submittedName>
</protein>
<organism evidence="1">
    <name type="scientific">uncultured Chloroflexia bacterium</name>
    <dbReference type="NCBI Taxonomy" id="1672391"/>
    <lineage>
        <taxon>Bacteria</taxon>
        <taxon>Bacillati</taxon>
        <taxon>Chloroflexota</taxon>
        <taxon>Chloroflexia</taxon>
        <taxon>environmental samples</taxon>
    </lineage>
</organism>
<proteinExistence type="predicted"/>
<feature type="non-terminal residue" evidence="1">
    <location>
        <position position="53"/>
    </location>
</feature>
<accession>A0A6J4H1E8</accession>
<sequence>CSMPRCCCRWQRRRNRRISFWGSFVRRSRSGAGLTARFGRFAPPPRLFGMWGG</sequence>
<reference evidence="1" key="1">
    <citation type="submission" date="2020-02" db="EMBL/GenBank/DDBJ databases">
        <authorList>
            <person name="Meier V. D."/>
        </authorList>
    </citation>
    <scope>NUCLEOTIDE SEQUENCE</scope>
    <source>
        <strain evidence="1">AVDCRST_MAG26</strain>
    </source>
</reference>
<evidence type="ECO:0000313" key="1">
    <source>
        <dbReference type="EMBL" id="CAA9210522.1"/>
    </source>
</evidence>
<gene>
    <name evidence="1" type="ORF">AVDCRST_MAG26-73</name>
</gene>
<name>A0A6J4H1E8_9CHLR</name>
<feature type="non-terminal residue" evidence="1">
    <location>
        <position position="1"/>
    </location>
</feature>